<sequence>MLAATGGVLFKMDLMTNIIFIVASFALGWIVLAKRDSLAPNLRRGLALASIVLIAFSFFLIVFSLFQMGSS</sequence>
<keyword evidence="1" id="KW-1133">Transmembrane helix</keyword>
<evidence type="ECO:0008006" key="4">
    <source>
        <dbReference type="Google" id="ProtNLM"/>
    </source>
</evidence>
<protein>
    <recommendedName>
        <fullName evidence="4">Signal transduction histidine kinase</fullName>
    </recommendedName>
</protein>
<accession>A0A1I2A3L4</accession>
<proteinExistence type="predicted"/>
<organism evidence="2 3">
    <name type="scientific">Paenibacillus algorifonticola</name>
    <dbReference type="NCBI Taxonomy" id="684063"/>
    <lineage>
        <taxon>Bacteria</taxon>
        <taxon>Bacillati</taxon>
        <taxon>Bacillota</taxon>
        <taxon>Bacilli</taxon>
        <taxon>Bacillales</taxon>
        <taxon>Paenibacillaceae</taxon>
        <taxon>Paenibacillus</taxon>
    </lineage>
</organism>
<evidence type="ECO:0000313" key="2">
    <source>
        <dbReference type="EMBL" id="SFE37320.1"/>
    </source>
</evidence>
<feature type="transmembrane region" description="Helical" evidence="1">
    <location>
        <begin position="45"/>
        <end position="66"/>
    </location>
</feature>
<evidence type="ECO:0000256" key="1">
    <source>
        <dbReference type="SAM" id="Phobius"/>
    </source>
</evidence>
<feature type="transmembrane region" description="Helical" evidence="1">
    <location>
        <begin position="14"/>
        <end position="33"/>
    </location>
</feature>
<dbReference type="Proteomes" id="UP000183410">
    <property type="component" value="Unassembled WGS sequence"/>
</dbReference>
<gene>
    <name evidence="2" type="ORF">SAMN04487969_102206</name>
</gene>
<dbReference type="AlphaFoldDB" id="A0A1I2A3L4"/>
<keyword evidence="3" id="KW-1185">Reference proteome</keyword>
<evidence type="ECO:0000313" key="3">
    <source>
        <dbReference type="Proteomes" id="UP000183410"/>
    </source>
</evidence>
<name>A0A1I2A3L4_9BACL</name>
<reference evidence="3" key="1">
    <citation type="submission" date="2016-10" db="EMBL/GenBank/DDBJ databases">
        <authorList>
            <person name="Varghese N."/>
            <person name="Submissions S."/>
        </authorList>
    </citation>
    <scope>NUCLEOTIDE SEQUENCE [LARGE SCALE GENOMIC DNA]</scope>
    <source>
        <strain evidence="3">CGMCC 1.10223</strain>
    </source>
</reference>
<keyword evidence="1" id="KW-0472">Membrane</keyword>
<dbReference type="EMBL" id="FONN01000002">
    <property type="protein sequence ID" value="SFE37320.1"/>
    <property type="molecule type" value="Genomic_DNA"/>
</dbReference>
<keyword evidence="1" id="KW-0812">Transmembrane</keyword>